<sequence length="57" mass="5821">MIPVASNEPAGTIGMMSDLEQPASSDPTGLLGADDLHTQAKSGDMFQDTQAVSKNSG</sequence>
<comment type="caution">
    <text evidence="2">The sequence shown here is derived from an EMBL/GenBank/DDBJ whole genome shotgun (WGS) entry which is preliminary data.</text>
</comment>
<organism evidence="2">
    <name type="scientific">marine sediment metagenome</name>
    <dbReference type="NCBI Taxonomy" id="412755"/>
    <lineage>
        <taxon>unclassified sequences</taxon>
        <taxon>metagenomes</taxon>
        <taxon>ecological metagenomes</taxon>
    </lineage>
</organism>
<feature type="compositionally biased region" description="Polar residues" evidence="1">
    <location>
        <begin position="47"/>
        <end position="57"/>
    </location>
</feature>
<accession>A0A0F9L0I4</accession>
<evidence type="ECO:0000256" key="1">
    <source>
        <dbReference type="SAM" id="MobiDB-lite"/>
    </source>
</evidence>
<reference evidence="2" key="1">
    <citation type="journal article" date="2015" name="Nature">
        <title>Complex archaea that bridge the gap between prokaryotes and eukaryotes.</title>
        <authorList>
            <person name="Spang A."/>
            <person name="Saw J.H."/>
            <person name="Jorgensen S.L."/>
            <person name="Zaremba-Niedzwiedzka K."/>
            <person name="Martijn J."/>
            <person name="Lind A.E."/>
            <person name="van Eijk R."/>
            <person name="Schleper C."/>
            <person name="Guy L."/>
            <person name="Ettema T.J."/>
        </authorList>
    </citation>
    <scope>NUCLEOTIDE SEQUENCE</scope>
</reference>
<name>A0A0F9L0I4_9ZZZZ</name>
<dbReference type="EMBL" id="LAZR01013578">
    <property type="protein sequence ID" value="KKM21315.1"/>
    <property type="molecule type" value="Genomic_DNA"/>
</dbReference>
<proteinExistence type="predicted"/>
<feature type="region of interest" description="Disordered" evidence="1">
    <location>
        <begin position="1"/>
        <end position="57"/>
    </location>
</feature>
<dbReference type="AlphaFoldDB" id="A0A0F9L0I4"/>
<gene>
    <name evidence="2" type="ORF">LCGC14_1636730</name>
</gene>
<evidence type="ECO:0000313" key="2">
    <source>
        <dbReference type="EMBL" id="KKM21315.1"/>
    </source>
</evidence>
<protein>
    <submittedName>
        <fullName evidence="2">Uncharacterized protein</fullName>
    </submittedName>
</protein>